<dbReference type="RefSeq" id="YP_009791282.1">
    <property type="nucleotide sequence ID" value="NC_047838.1"/>
</dbReference>
<reference evidence="1 2" key="1">
    <citation type="submission" date="2017-06" db="EMBL/GenBank/DDBJ databases">
        <authorList>
            <person name="Kim H.J."/>
            <person name="Triplett B.A."/>
        </authorList>
    </citation>
    <scope>NUCLEOTIDE SEQUENCE [LARGE SCALE GENOMIC DNA]</scope>
</reference>
<dbReference type="GeneID" id="54981455"/>
<protein>
    <recommendedName>
        <fullName evidence="3">Endonuclease VII</fullName>
    </recommendedName>
</protein>
<name>A0A222YVS8_9CAUD</name>
<evidence type="ECO:0000313" key="2">
    <source>
        <dbReference type="Proteomes" id="UP000221247"/>
    </source>
</evidence>
<gene>
    <name evidence="1" type="primary">125</name>
    <name evidence="1" type="ORF">PBI_BELLAMY_125</name>
</gene>
<evidence type="ECO:0000313" key="1">
    <source>
        <dbReference type="EMBL" id="ASR76170.1"/>
    </source>
</evidence>
<accession>A0A222YVS8</accession>
<evidence type="ECO:0008006" key="3">
    <source>
        <dbReference type="Google" id="ProtNLM"/>
    </source>
</evidence>
<proteinExistence type="predicted"/>
<sequence>MIDFDGQIKLGHLLLQDRKCRTCGEIKNLVEGFYRTRKDRGPVASSYSYECKECTIKRVVNTPKKDNNKWEYPDW</sequence>
<dbReference type="KEGG" id="vg:54981455"/>
<organism evidence="1 2">
    <name type="scientific">Synechococcus phage Bellamy</name>
    <dbReference type="NCBI Taxonomy" id="2023996"/>
    <lineage>
        <taxon>Viruses</taxon>
        <taxon>Duplodnaviria</taxon>
        <taxon>Heunggongvirae</taxon>
        <taxon>Uroviricota</taxon>
        <taxon>Caudoviricetes</taxon>
        <taxon>Pantevenvirales</taxon>
        <taxon>Kyanoviridae</taxon>
        <taxon>Bellamyvirus</taxon>
        <taxon>Bellamyvirus bellamy</taxon>
    </lineage>
</organism>
<keyword evidence="2" id="KW-1185">Reference proteome</keyword>
<dbReference type="Proteomes" id="UP000221247">
    <property type="component" value="Segment"/>
</dbReference>
<dbReference type="EMBL" id="MF351863">
    <property type="protein sequence ID" value="ASR76170.1"/>
    <property type="molecule type" value="Genomic_DNA"/>
</dbReference>